<feature type="binding site" evidence="2">
    <location>
        <begin position="117"/>
        <end position="120"/>
    </location>
    <ligand>
        <name>ATP</name>
        <dbReference type="ChEBI" id="CHEBI:30616"/>
    </ligand>
</feature>
<feature type="binding site" evidence="2">
    <location>
        <begin position="181"/>
        <end position="182"/>
    </location>
    <ligand>
        <name>ATP</name>
        <dbReference type="ChEBI" id="CHEBI:30616"/>
    </ligand>
</feature>
<comment type="similarity">
    <text evidence="2">Belongs to the dethiobiotin synthetase family.</text>
</comment>
<comment type="function">
    <text evidence="2">Catalyzes a mechanistically unusual reaction, the ATP-dependent insertion of CO2 between the N7 and N8 nitrogen atoms of 7,8-diaminopelargonic acid (DAPA, also called 7,8-diammoniononanoate) to form a ureido ring.</text>
</comment>
<dbReference type="SUPFAM" id="SSF52540">
    <property type="entry name" value="P-loop containing nucleoside triphosphate hydrolases"/>
    <property type="match status" value="1"/>
</dbReference>
<keyword evidence="4" id="KW-1185">Reference proteome</keyword>
<sequence length="234" mass="25554">MTEPNPSYFVVGTDTDVGKTVASLMLMRFLIKTGHSPYYWKPVQTGCLSPNEAGADASFVLKYCPEVQQTAADATGACFNAPKAPFYAARDEQSSIEVEDLLHKLAYLRKNNTLVVEAAGGLLVPFSRTHMLADMVQLAVERFGIKPILVARAGLGTINHTLLSIEALHHRGVQPAGIVFVNNKEHRTPQAMLQENMEAISTFSNYSVCGCIPHIEDFTCPPEEAITLFEKIAG</sequence>
<organism evidence="3 4">
    <name type="scientific">Halodesulfovibrio spirochaetisodalis</name>
    <dbReference type="NCBI Taxonomy" id="1560234"/>
    <lineage>
        <taxon>Bacteria</taxon>
        <taxon>Pseudomonadati</taxon>
        <taxon>Thermodesulfobacteriota</taxon>
        <taxon>Desulfovibrionia</taxon>
        <taxon>Desulfovibrionales</taxon>
        <taxon>Desulfovibrionaceae</taxon>
        <taxon>Halodesulfovibrio</taxon>
    </lineage>
</organism>
<feature type="binding site" evidence="2">
    <location>
        <position position="20"/>
    </location>
    <ligand>
        <name>Mg(2+)</name>
        <dbReference type="ChEBI" id="CHEBI:18420"/>
    </ligand>
</feature>
<evidence type="ECO:0000256" key="2">
    <source>
        <dbReference type="HAMAP-Rule" id="MF_00336"/>
    </source>
</evidence>
<evidence type="ECO:0000313" key="3">
    <source>
        <dbReference type="EMBL" id="OBQ46444.1"/>
    </source>
</evidence>
<dbReference type="PANTHER" id="PTHR43210">
    <property type="entry name" value="DETHIOBIOTIN SYNTHETASE"/>
    <property type="match status" value="1"/>
</dbReference>
<keyword evidence="2" id="KW-0436">Ligase</keyword>
<feature type="binding site" evidence="2">
    <location>
        <position position="45"/>
    </location>
    <ligand>
        <name>substrate</name>
    </ligand>
</feature>
<protein>
    <recommendedName>
        <fullName evidence="2">ATP-dependent dethiobiotin synthetase BioD</fullName>
        <ecNumber evidence="2">6.3.3.3</ecNumber>
    </recommendedName>
    <alternativeName>
        <fullName evidence="2">DTB synthetase</fullName>
        <shortName evidence="2">DTBS</shortName>
    </alternativeName>
    <alternativeName>
        <fullName evidence="2">Dethiobiotin synthase</fullName>
    </alternativeName>
</protein>
<dbReference type="GO" id="GO:0009102">
    <property type="term" value="P:biotin biosynthetic process"/>
    <property type="evidence" value="ECO:0007669"/>
    <property type="project" value="UniProtKB-UniRule"/>
</dbReference>
<dbReference type="EC" id="6.3.3.3" evidence="2"/>
<dbReference type="GO" id="GO:0000287">
    <property type="term" value="F:magnesium ion binding"/>
    <property type="evidence" value="ECO:0007669"/>
    <property type="project" value="UniProtKB-UniRule"/>
</dbReference>
<feature type="binding site" evidence="2">
    <location>
        <begin position="16"/>
        <end position="21"/>
    </location>
    <ligand>
        <name>ATP</name>
        <dbReference type="ChEBI" id="CHEBI:30616"/>
    </ligand>
</feature>
<reference evidence="3 4" key="1">
    <citation type="submission" date="2015-01" db="EMBL/GenBank/DDBJ databases">
        <title>Desulfovibrio sp. JC271 draft genome sequence.</title>
        <authorList>
            <person name="Shivani Y."/>
            <person name="Subhash Y."/>
            <person name="Sasikala C."/>
            <person name="Ramana C.V."/>
        </authorList>
    </citation>
    <scope>NUCLEOTIDE SEQUENCE [LARGE SCALE GENOMIC DNA]</scope>
    <source>
        <strain evidence="3 4">JC271</strain>
    </source>
</reference>
<feature type="binding site" evidence="2">
    <location>
        <position position="117"/>
    </location>
    <ligand>
        <name>Mg(2+)</name>
        <dbReference type="ChEBI" id="CHEBI:18420"/>
    </ligand>
</feature>
<evidence type="ECO:0000313" key="4">
    <source>
        <dbReference type="Proteomes" id="UP000091979"/>
    </source>
</evidence>
<dbReference type="PANTHER" id="PTHR43210:SF5">
    <property type="entry name" value="DETHIOBIOTIN SYNTHETASE"/>
    <property type="match status" value="1"/>
</dbReference>
<keyword evidence="2" id="KW-0547">Nucleotide-binding</keyword>
<comment type="subunit">
    <text evidence="2">Homodimer.</text>
</comment>
<keyword evidence="1 2" id="KW-0093">Biotin biosynthesis</keyword>
<feature type="binding site" evidence="2">
    <location>
        <begin position="213"/>
        <end position="215"/>
    </location>
    <ligand>
        <name>ATP</name>
        <dbReference type="ChEBI" id="CHEBI:30616"/>
    </ligand>
</feature>
<comment type="subcellular location">
    <subcellularLocation>
        <location evidence="2">Cytoplasm</location>
    </subcellularLocation>
</comment>
<proteinExistence type="inferred from homology"/>
<dbReference type="PATRIC" id="fig|1560234.3.peg.1621"/>
<dbReference type="NCBIfam" id="TIGR00347">
    <property type="entry name" value="bioD"/>
    <property type="match status" value="1"/>
</dbReference>
<dbReference type="Pfam" id="PF13500">
    <property type="entry name" value="AAA_26"/>
    <property type="match status" value="1"/>
</dbReference>
<comment type="catalytic activity">
    <reaction evidence="2">
        <text>(7R,8S)-7,8-diammoniononanoate + CO2 + ATP = (4R,5S)-dethiobiotin + ADP + phosphate + 3 H(+)</text>
        <dbReference type="Rhea" id="RHEA:15805"/>
        <dbReference type="ChEBI" id="CHEBI:15378"/>
        <dbReference type="ChEBI" id="CHEBI:16526"/>
        <dbReference type="ChEBI" id="CHEBI:30616"/>
        <dbReference type="ChEBI" id="CHEBI:43474"/>
        <dbReference type="ChEBI" id="CHEBI:149469"/>
        <dbReference type="ChEBI" id="CHEBI:149473"/>
        <dbReference type="ChEBI" id="CHEBI:456216"/>
        <dbReference type="EC" id="6.3.3.3"/>
    </reaction>
</comment>
<dbReference type="GO" id="GO:0005524">
    <property type="term" value="F:ATP binding"/>
    <property type="evidence" value="ECO:0007669"/>
    <property type="project" value="UniProtKB-UniRule"/>
</dbReference>
<dbReference type="PIRSF" id="PIRSF006755">
    <property type="entry name" value="DTB_synth"/>
    <property type="match status" value="1"/>
</dbReference>
<dbReference type="OrthoDB" id="9802097at2"/>
<gene>
    <name evidence="2" type="primary">bioD</name>
    <name evidence="3" type="ORF">SP90_12585</name>
</gene>
<dbReference type="Proteomes" id="UP000091979">
    <property type="component" value="Unassembled WGS sequence"/>
</dbReference>
<comment type="caution">
    <text evidence="2">Lacks conserved residue(s) required for the propagation of feature annotation.</text>
</comment>
<comment type="cofactor">
    <cofactor evidence="2">
        <name>Mg(2+)</name>
        <dbReference type="ChEBI" id="CHEBI:18420"/>
    </cofactor>
</comment>
<keyword evidence="2" id="KW-0963">Cytoplasm</keyword>
<comment type="caution">
    <text evidence="3">The sequence shown here is derived from an EMBL/GenBank/DDBJ whole genome shotgun (WGS) entry which is preliminary data.</text>
</comment>
<dbReference type="STRING" id="1560234.SP90_12585"/>
<keyword evidence="2" id="KW-0067">ATP-binding</keyword>
<name>A0A1B7XAQ5_9BACT</name>
<dbReference type="InterPro" id="IPR027417">
    <property type="entry name" value="P-loop_NTPase"/>
</dbReference>
<dbReference type="GO" id="GO:0005829">
    <property type="term" value="C:cytosol"/>
    <property type="evidence" value="ECO:0007669"/>
    <property type="project" value="TreeGrafter"/>
</dbReference>
<dbReference type="EMBL" id="JXMS01000024">
    <property type="protein sequence ID" value="OBQ46444.1"/>
    <property type="molecule type" value="Genomic_DNA"/>
</dbReference>
<keyword evidence="2" id="KW-0479">Metal-binding</keyword>
<dbReference type="HAMAP" id="MF_00336">
    <property type="entry name" value="BioD"/>
    <property type="match status" value="1"/>
</dbReference>
<dbReference type="Gene3D" id="3.40.50.300">
    <property type="entry name" value="P-loop containing nucleotide triphosphate hydrolases"/>
    <property type="match status" value="1"/>
</dbReference>
<accession>A0A1B7XAQ5</accession>
<comment type="pathway">
    <text evidence="2">Cofactor biosynthesis; biotin biosynthesis; biotin from 7,8-diaminononanoate: step 1/2.</text>
</comment>
<keyword evidence="2" id="KW-0460">Magnesium</keyword>
<dbReference type="GO" id="GO:0004141">
    <property type="term" value="F:dethiobiotin synthase activity"/>
    <property type="evidence" value="ECO:0007669"/>
    <property type="project" value="UniProtKB-UniRule"/>
</dbReference>
<feature type="binding site" evidence="2">
    <location>
        <position position="56"/>
    </location>
    <ligand>
        <name>ATP</name>
        <dbReference type="ChEBI" id="CHEBI:30616"/>
    </ligand>
</feature>
<feature type="binding site" evidence="2">
    <location>
        <position position="56"/>
    </location>
    <ligand>
        <name>Mg(2+)</name>
        <dbReference type="ChEBI" id="CHEBI:18420"/>
    </ligand>
</feature>
<dbReference type="InterPro" id="IPR004472">
    <property type="entry name" value="DTB_synth_BioD"/>
</dbReference>
<dbReference type="CDD" id="cd03109">
    <property type="entry name" value="DTBS"/>
    <property type="match status" value="1"/>
</dbReference>
<dbReference type="AlphaFoldDB" id="A0A1B7XAQ5"/>
<evidence type="ECO:0000256" key="1">
    <source>
        <dbReference type="ARBA" id="ARBA00022756"/>
    </source>
</evidence>
<feature type="active site" evidence="2">
    <location>
        <position position="41"/>
    </location>
</feature>
<dbReference type="RefSeq" id="WP_066856781.1">
    <property type="nucleotide sequence ID" value="NZ_JXMS01000024.1"/>
</dbReference>
<dbReference type="UniPathway" id="UPA00078">
    <property type="reaction ID" value="UER00161"/>
</dbReference>